<evidence type="ECO:0000313" key="3">
    <source>
        <dbReference type="Proteomes" id="UP001162740"/>
    </source>
</evidence>
<name>A0AA47AGA0_RHORH</name>
<sequence>MQLHLAIRFATAPTSNKPERPNGYMDVQVAPGLKQATAEKIVRGLNPHLDVGERIRVLAPVFRFRPSIDGIAITNNRILGFSSYAMPGKRPAISIPLGDVEGIDYEGKLSGTRILVRLSNGSTVRLGTVAPADVSFVHTAFAPIRAGQSTGTSTASPSTASAKKPTRKAHRAHRNLVATFPAVLAAQNRAQHARGPSRECLRLYWLVSSF</sequence>
<dbReference type="RefSeq" id="WP_265572801.1">
    <property type="nucleotide sequence ID" value="NZ_CP083975.1"/>
</dbReference>
<reference evidence="2 3" key="1">
    <citation type="journal article" date="2021" name="Front. Microbiol.">
        <title>Bacterial Transformation of Aromatic Monomers in Softwood Black Liquor.</title>
        <authorList>
            <person name="Navas L.E."/>
            <person name="Dexter G."/>
            <person name="Liu J."/>
            <person name="Levy-Booth D."/>
            <person name="Cho M."/>
            <person name="Jang S.K."/>
            <person name="Mansfield S.D."/>
            <person name="Renneckar S."/>
            <person name="Mohn W.W."/>
            <person name="Eltis L.D."/>
        </authorList>
    </citation>
    <scope>NUCLEOTIDE SEQUENCE [LARGE SCALE GENOMIC DNA]</scope>
    <source>
        <strain evidence="2 3">GD02</strain>
    </source>
</reference>
<feature type="compositionally biased region" description="Low complexity" evidence="1">
    <location>
        <begin position="147"/>
        <end position="163"/>
    </location>
</feature>
<accession>A0AA47AGA0</accession>
<gene>
    <name evidence="2" type="ORF">KUM34_028350</name>
</gene>
<keyword evidence="2" id="KW-0614">Plasmid</keyword>
<dbReference type="EMBL" id="CP083975">
    <property type="protein sequence ID" value="UZF48262.1"/>
    <property type="molecule type" value="Genomic_DNA"/>
</dbReference>
<dbReference type="AlphaFoldDB" id="A0AA47AGA0"/>
<evidence type="ECO:0000313" key="2">
    <source>
        <dbReference type="EMBL" id="UZF48262.1"/>
    </source>
</evidence>
<evidence type="ECO:0000256" key="1">
    <source>
        <dbReference type="SAM" id="MobiDB-lite"/>
    </source>
</evidence>
<geneLocation type="plasmid" evidence="2 3">
    <name>pGD02.2.1</name>
</geneLocation>
<dbReference type="Proteomes" id="UP001162740">
    <property type="component" value="Plasmid pGD02.2.1"/>
</dbReference>
<protein>
    <submittedName>
        <fullName evidence="2">Uncharacterized protein</fullName>
    </submittedName>
</protein>
<proteinExistence type="predicted"/>
<feature type="region of interest" description="Disordered" evidence="1">
    <location>
        <begin position="147"/>
        <end position="171"/>
    </location>
</feature>
<organism evidence="2 3">
    <name type="scientific">Rhodococcus rhodochrous</name>
    <dbReference type="NCBI Taxonomy" id="1829"/>
    <lineage>
        <taxon>Bacteria</taxon>
        <taxon>Bacillati</taxon>
        <taxon>Actinomycetota</taxon>
        <taxon>Actinomycetes</taxon>
        <taxon>Mycobacteriales</taxon>
        <taxon>Nocardiaceae</taxon>
        <taxon>Rhodococcus</taxon>
    </lineage>
</organism>